<evidence type="ECO:0000313" key="1">
    <source>
        <dbReference type="EMBL" id="ALS23411.1"/>
    </source>
</evidence>
<evidence type="ECO:0000313" key="2">
    <source>
        <dbReference type="Proteomes" id="UP000061660"/>
    </source>
</evidence>
<proteinExistence type="predicted"/>
<dbReference type="STRING" id="162209.IJ22_30380"/>
<dbReference type="KEGG" id="pnp:IJ22_30380"/>
<dbReference type="EMBL" id="CP013652">
    <property type="protein sequence ID" value="ALS23411.1"/>
    <property type="molecule type" value="Genomic_DNA"/>
</dbReference>
<dbReference type="SUPFAM" id="SSF53850">
    <property type="entry name" value="Periplasmic binding protein-like II"/>
    <property type="match status" value="1"/>
</dbReference>
<organism evidence="1 2">
    <name type="scientific">Paenibacillus naphthalenovorans</name>
    <dbReference type="NCBI Taxonomy" id="162209"/>
    <lineage>
        <taxon>Bacteria</taxon>
        <taxon>Bacillati</taxon>
        <taxon>Bacillota</taxon>
        <taxon>Bacilli</taxon>
        <taxon>Bacillales</taxon>
        <taxon>Paenibacillaceae</taxon>
        <taxon>Paenibacillus</taxon>
    </lineage>
</organism>
<protein>
    <submittedName>
        <fullName evidence="1">Uncharacterized protein</fullName>
    </submittedName>
</protein>
<dbReference type="Pfam" id="PF09084">
    <property type="entry name" value="NMT1"/>
    <property type="match status" value="1"/>
</dbReference>
<sequence>MISELLAVQLTGALYYIVGKDSGINNLKDLVGKTVSITTKGSTVETQLRMLLKQEGLAVTNDETGVQIIARNKL</sequence>
<dbReference type="InterPro" id="IPR015168">
    <property type="entry name" value="SsuA/THI5"/>
</dbReference>
<dbReference type="AlphaFoldDB" id="A0A0U2VJ52"/>
<dbReference type="RefSeq" id="WP_054818904.1">
    <property type="nucleotide sequence ID" value="NZ_BJCS01000007.1"/>
</dbReference>
<reference evidence="1 2" key="2">
    <citation type="journal article" date="2016" name="Genome Announc.">
        <title>Complete Genome Sequences of Two Interactive Moderate Thermophiles, Paenibacillus napthalenovorans 32O-Y and Paenibacillus sp. 32O-W.</title>
        <authorList>
            <person name="Butler R.R.III."/>
            <person name="Wang J."/>
            <person name="Stark B.C."/>
            <person name="Pombert J.F."/>
        </authorList>
    </citation>
    <scope>NUCLEOTIDE SEQUENCE [LARGE SCALE GENOMIC DNA]</scope>
    <source>
        <strain evidence="1 2">32O-Y</strain>
    </source>
</reference>
<accession>A0A0U2VJ52</accession>
<dbReference type="Gene3D" id="3.40.190.10">
    <property type="entry name" value="Periplasmic binding protein-like II"/>
    <property type="match status" value="1"/>
</dbReference>
<reference evidence="2" key="1">
    <citation type="submission" date="2015-12" db="EMBL/GenBank/DDBJ databases">
        <title>Complete genome sequences of two moderately thermophilic Paenibacillus species.</title>
        <authorList>
            <person name="Butler R.III."/>
            <person name="Wang J."/>
            <person name="Stark B.C."/>
            <person name="Pombert J.-F."/>
        </authorList>
    </citation>
    <scope>NUCLEOTIDE SEQUENCE [LARGE SCALE GENOMIC DNA]</scope>
    <source>
        <strain evidence="2">32O-Y</strain>
    </source>
</reference>
<name>A0A0U2VJ52_9BACL</name>
<dbReference type="PATRIC" id="fig|162209.4.peg.3247"/>
<gene>
    <name evidence="1" type="ORF">IJ22_30380</name>
</gene>
<keyword evidence="2" id="KW-1185">Reference proteome</keyword>
<dbReference type="Proteomes" id="UP000061660">
    <property type="component" value="Chromosome"/>
</dbReference>